<dbReference type="SUPFAM" id="SSF48264">
    <property type="entry name" value="Cytochrome P450"/>
    <property type="match status" value="1"/>
</dbReference>
<dbReference type="GO" id="GO:0005506">
    <property type="term" value="F:iron ion binding"/>
    <property type="evidence" value="ECO:0007669"/>
    <property type="project" value="InterPro"/>
</dbReference>
<dbReference type="OrthoDB" id="9764248at2"/>
<evidence type="ECO:0000256" key="5">
    <source>
        <dbReference type="ARBA" id="ARBA00023004"/>
    </source>
</evidence>
<comment type="similarity">
    <text evidence="1">Belongs to the cytochrome P450 family.</text>
</comment>
<dbReference type="GO" id="GO:0004497">
    <property type="term" value="F:monooxygenase activity"/>
    <property type="evidence" value="ECO:0007669"/>
    <property type="project" value="InterPro"/>
</dbReference>
<reference evidence="6 7" key="1">
    <citation type="submission" date="2016-10" db="EMBL/GenBank/DDBJ databases">
        <authorList>
            <person name="de Groot N.N."/>
        </authorList>
    </citation>
    <scope>NUCLEOTIDE SEQUENCE [LARGE SCALE GENOMIC DNA]</scope>
    <source>
        <strain evidence="6 7">CGMCC 1.6502</strain>
    </source>
</reference>
<dbReference type="Gene3D" id="1.10.630.10">
    <property type="entry name" value="Cytochrome P450"/>
    <property type="match status" value="1"/>
</dbReference>
<evidence type="ECO:0000313" key="7">
    <source>
        <dbReference type="Proteomes" id="UP000198694"/>
    </source>
</evidence>
<evidence type="ECO:0000256" key="2">
    <source>
        <dbReference type="ARBA" id="ARBA00022617"/>
    </source>
</evidence>
<dbReference type="CDD" id="cd11067">
    <property type="entry name" value="CYP152"/>
    <property type="match status" value="1"/>
</dbReference>
<evidence type="ECO:0000256" key="3">
    <source>
        <dbReference type="ARBA" id="ARBA00022723"/>
    </source>
</evidence>
<name>A0A1G8WVZ5_9BACI</name>
<evidence type="ECO:0000256" key="4">
    <source>
        <dbReference type="ARBA" id="ARBA00023002"/>
    </source>
</evidence>
<proteinExistence type="inferred from homology"/>
<dbReference type="Pfam" id="PF00067">
    <property type="entry name" value="p450"/>
    <property type="match status" value="1"/>
</dbReference>
<keyword evidence="3" id="KW-0479">Metal-binding</keyword>
<keyword evidence="2" id="KW-0349">Heme</keyword>
<dbReference type="STRING" id="407036.SAMN05216243_1031"/>
<keyword evidence="4" id="KW-0560">Oxidoreductase</keyword>
<dbReference type="EMBL" id="FNFL01000001">
    <property type="protein sequence ID" value="SDJ82572.1"/>
    <property type="molecule type" value="Genomic_DNA"/>
</dbReference>
<dbReference type="InterPro" id="IPR001128">
    <property type="entry name" value="Cyt_P450"/>
</dbReference>
<organism evidence="6 7">
    <name type="scientific">Sediminibacillus albus</name>
    <dbReference type="NCBI Taxonomy" id="407036"/>
    <lineage>
        <taxon>Bacteria</taxon>
        <taxon>Bacillati</taxon>
        <taxon>Bacillota</taxon>
        <taxon>Bacilli</taxon>
        <taxon>Bacillales</taxon>
        <taxon>Bacillaceae</taxon>
        <taxon>Sediminibacillus</taxon>
    </lineage>
</organism>
<accession>A0A1G8WVZ5</accession>
<keyword evidence="5" id="KW-0408">Iron</keyword>
<dbReference type="PANTHER" id="PTHR24302">
    <property type="entry name" value="CYTOCHROME P450 FAMILY 3"/>
    <property type="match status" value="1"/>
</dbReference>
<gene>
    <name evidence="6" type="ORF">SAMN05216243_1031</name>
</gene>
<evidence type="ECO:0000313" key="6">
    <source>
        <dbReference type="EMBL" id="SDJ82572.1"/>
    </source>
</evidence>
<dbReference type="GO" id="GO:0020037">
    <property type="term" value="F:heme binding"/>
    <property type="evidence" value="ECO:0007669"/>
    <property type="project" value="InterPro"/>
</dbReference>
<sequence length="422" mass="48407">MNKSSQVPREQGLDNSLNLLKEGYLYIPNRCRRFQSDIFETRLMGQKAICISGEEAARVFYDTDLFQRQGATPKRVQKTLFGQNGIQSMDGEAHKHRKKLFMSLMTKQRLKVLTDITVEQWQASALEWEKKEDVILIDEARKIMCRVACKWAGVPLKESEVEQRASDLGDMIDAFGAIGPRHQRGRRARLRSEAWTRQIIREIRSGKLKPSAETAAHAMAFHLDLNGKRLDTQIAAVELLNILRPIVAIARFIAFGAVAIHQHPEMRSKVASNQGNYRQMFVQEIRRFYPFGPFTGAKVKKDFTWRQHPFNKGTLVLLDIYGTNHHPNIWERPEEFRPERFQGWEGSPFNFIPQGGGEYDMGHRCAGEWVTIDIMNSSLAFMTKYIDYEVPAQDLSINMARMPAMPKSGFVLSNVRLNTTNS</sequence>
<evidence type="ECO:0000256" key="1">
    <source>
        <dbReference type="ARBA" id="ARBA00010617"/>
    </source>
</evidence>
<dbReference type="InterPro" id="IPR036396">
    <property type="entry name" value="Cyt_P450_sf"/>
</dbReference>
<protein>
    <submittedName>
        <fullName evidence="6">Fatty-acid peroxygenase</fullName>
    </submittedName>
</protein>
<dbReference type="RefSeq" id="WP_093211656.1">
    <property type="nucleotide sequence ID" value="NZ_FNFL01000001.1"/>
</dbReference>
<dbReference type="Proteomes" id="UP000198694">
    <property type="component" value="Unassembled WGS sequence"/>
</dbReference>
<dbReference type="InterPro" id="IPR050705">
    <property type="entry name" value="Cytochrome_P450_3A"/>
</dbReference>
<dbReference type="AlphaFoldDB" id="A0A1G8WVZ5"/>
<keyword evidence="7" id="KW-1185">Reference proteome</keyword>
<dbReference type="PANTHER" id="PTHR24302:SF15">
    <property type="entry name" value="FATTY-ACID PEROXYGENASE"/>
    <property type="match status" value="1"/>
</dbReference>
<dbReference type="GO" id="GO:0016705">
    <property type="term" value="F:oxidoreductase activity, acting on paired donors, with incorporation or reduction of molecular oxygen"/>
    <property type="evidence" value="ECO:0007669"/>
    <property type="project" value="InterPro"/>
</dbReference>